<evidence type="ECO:0000256" key="2">
    <source>
        <dbReference type="ARBA" id="ARBA00008782"/>
    </source>
</evidence>
<evidence type="ECO:0000256" key="6">
    <source>
        <dbReference type="ARBA" id="ARBA00023163"/>
    </source>
</evidence>
<keyword evidence="12" id="KW-1185">Reference proteome</keyword>
<keyword evidence="7 9" id="KW-0539">Nucleus</keyword>
<sequence>MGDPGPGYVSWQEQAATSYKEWNRFLQQALVRRLDFDKFAEYAPLLHSRYPLGPAPVADLFLRPASWNKYTLDPRVPLYMQTLLDLKYIDAPAILKALYRYSTCHVLAERQNTEQKQDEKAADGGDKAPDQQQQKDGKKEVTRWQSSFSSEEVIFYRLTKAVAQGVAIKNSRDSLEVSTMMAQWMMLFTAASAAFPPDEDVMMGGAGGARRDKASQQSKDDMENSRAAFVMLLLGVCENHVVLEALSKPPAKGVRKALSQSLASFVPSIMQNASQIAARLELFRTGMLAGFEPIDKKKEADNAEMDELLDETIGLQNVAIPDLHVDRSRAGLYIYLNAALVGRPLIDDASLYNHLHNRYQGDIQLTAIDLILGSFDVLANAIFRNEGQKSAHLLRSYLINKVPLVLASFAASATPMYPFNSELCITNALSRVDTNTFPTLSSLFENGLSSNPFTESVRSEFVAACCLHGLVPETSIDKLIGDYTYQTLPAGGRYVKDTLVQECLADPAHERVQRLIGELDNMDGNVGAVCQALTEMLGRLCTNHETMSLKTLCSQLARNPLNLDVLLLFDKTTTILNPLCQLLDNWSYEDDQGEYQPVYEEFGSILLLLVAFVHRYNLSASDLGIRSADSFVAKLLGKGQLSRPVEDLQEQEKNQLNGWIHGLFDTDGGGLTDELLSSCPPQDLYLLIPTLFHNIVLAFSTGYLTEESLKTGIEYLVEPFLLPCLVTAMIYLSNCLWTDRPEENKAIIKILQLILKPSQKMSQESSDMLNSVKNIVAKPLENGLRTYQRQNPKSQDVEPLLQVLKDNIELSRRTGAAGDKELEQWTSSGSVGLTTAIKHTVQTLTMWSLHPGVMPMPYAHRQVLVGLRLLGAKRLLQAILEELKQLTETGNGSTAYDVAIGLVCAPDVTTTSDNAAPSILDEAGHAPAAPQQRRLTLREALRWKAEGWKKIQKHDPAMAETVVRLYQKVEAQMAPAAIAIAPLAHGGADEEAMNAMVDDVAASQLGMDDPMALDPSATAGLSLDLGAGAGDLNLGGGSGANSAGGLDLTGGDDMFSGLGPLDGWDGMDLT</sequence>
<evidence type="ECO:0000313" key="12">
    <source>
        <dbReference type="Proteomes" id="UP000284375"/>
    </source>
</evidence>
<dbReference type="PANTHER" id="PTHR35784:SF1">
    <property type="entry name" value="MEDIATOR OF RNA POLYMERASE II TRANSCRIPTION SUBUNIT 5"/>
    <property type="match status" value="1"/>
</dbReference>
<evidence type="ECO:0000256" key="8">
    <source>
        <dbReference type="ARBA" id="ARBA00031256"/>
    </source>
</evidence>
<evidence type="ECO:0000256" key="3">
    <source>
        <dbReference type="ARBA" id="ARBA00020628"/>
    </source>
</evidence>
<keyword evidence="4 9" id="KW-0805">Transcription regulation</keyword>
<dbReference type="Pfam" id="PF08689">
    <property type="entry name" value="Med5"/>
    <property type="match status" value="1"/>
</dbReference>
<protein>
    <recommendedName>
        <fullName evidence="3 9">Mediator of RNA polymerase II transcription subunit 5</fullName>
    </recommendedName>
    <alternativeName>
        <fullName evidence="8 9">Mediator complex subunit 5</fullName>
    </alternativeName>
</protein>
<evidence type="ECO:0000256" key="1">
    <source>
        <dbReference type="ARBA" id="ARBA00004123"/>
    </source>
</evidence>
<keyword evidence="5 9" id="KW-0010">Activator</keyword>
<evidence type="ECO:0000256" key="7">
    <source>
        <dbReference type="ARBA" id="ARBA00023242"/>
    </source>
</evidence>
<dbReference type="AlphaFoldDB" id="A0A423WHK2"/>
<dbReference type="GO" id="GO:0006357">
    <property type="term" value="P:regulation of transcription by RNA polymerase II"/>
    <property type="evidence" value="ECO:0007669"/>
    <property type="project" value="InterPro"/>
</dbReference>
<dbReference type="EMBL" id="LJZO01000004">
    <property type="protein sequence ID" value="ROW02845.1"/>
    <property type="molecule type" value="Genomic_DNA"/>
</dbReference>
<evidence type="ECO:0000256" key="9">
    <source>
        <dbReference type="RuleBase" id="RU364142"/>
    </source>
</evidence>
<feature type="region of interest" description="Disordered" evidence="10">
    <location>
        <begin position="112"/>
        <end position="143"/>
    </location>
</feature>
<comment type="caution">
    <text evidence="11">The sequence shown here is derived from an EMBL/GenBank/DDBJ whole genome shotgun (WGS) entry which is preliminary data.</text>
</comment>
<name>A0A423WHK2_CYTCH</name>
<comment type="similarity">
    <text evidence="2 9">Belongs to the Mediator complex subunit 5 family.</text>
</comment>
<proteinExistence type="inferred from homology"/>
<comment type="subunit">
    <text evidence="9">Component of the Mediator complex.</text>
</comment>
<evidence type="ECO:0000256" key="4">
    <source>
        <dbReference type="ARBA" id="ARBA00023015"/>
    </source>
</evidence>
<accession>A0A423WHK2</accession>
<evidence type="ECO:0000256" key="10">
    <source>
        <dbReference type="SAM" id="MobiDB-lite"/>
    </source>
</evidence>
<reference evidence="11 12" key="1">
    <citation type="submission" date="2015-09" db="EMBL/GenBank/DDBJ databases">
        <title>Host preference determinants of Valsa canker pathogens revealed by comparative genomics.</title>
        <authorList>
            <person name="Yin Z."/>
            <person name="Huang L."/>
        </authorList>
    </citation>
    <scope>NUCLEOTIDE SEQUENCE [LARGE SCALE GENOMIC DNA]</scope>
    <source>
        <strain evidence="11 12">YSFL</strain>
    </source>
</reference>
<organism evidence="11 12">
    <name type="scientific">Cytospora chrysosperma</name>
    <name type="common">Cytospora canker fungus</name>
    <name type="synonym">Sphaeria chrysosperma</name>
    <dbReference type="NCBI Taxonomy" id="252740"/>
    <lineage>
        <taxon>Eukaryota</taxon>
        <taxon>Fungi</taxon>
        <taxon>Dikarya</taxon>
        <taxon>Ascomycota</taxon>
        <taxon>Pezizomycotina</taxon>
        <taxon>Sordariomycetes</taxon>
        <taxon>Sordariomycetidae</taxon>
        <taxon>Diaporthales</taxon>
        <taxon>Cytosporaceae</taxon>
        <taxon>Cytospora</taxon>
    </lineage>
</organism>
<dbReference type="GO" id="GO:0003712">
    <property type="term" value="F:transcription coregulator activity"/>
    <property type="evidence" value="ECO:0007669"/>
    <property type="project" value="InterPro"/>
</dbReference>
<dbReference type="Proteomes" id="UP000284375">
    <property type="component" value="Unassembled WGS sequence"/>
</dbReference>
<gene>
    <name evidence="9" type="primary">MED5</name>
    <name evidence="11" type="ORF">VSDG_01674</name>
</gene>
<dbReference type="InterPro" id="IPR014801">
    <property type="entry name" value="Mediator_Med5_fun"/>
</dbReference>
<dbReference type="OrthoDB" id="5322661at2759"/>
<dbReference type="GO" id="GO:0016592">
    <property type="term" value="C:mediator complex"/>
    <property type="evidence" value="ECO:0007669"/>
    <property type="project" value="InterPro"/>
</dbReference>
<comment type="subcellular location">
    <subcellularLocation>
        <location evidence="1 9">Nucleus</location>
    </subcellularLocation>
</comment>
<evidence type="ECO:0000313" key="11">
    <source>
        <dbReference type="EMBL" id="ROW02845.1"/>
    </source>
</evidence>
<evidence type="ECO:0000256" key="5">
    <source>
        <dbReference type="ARBA" id="ARBA00023159"/>
    </source>
</evidence>
<comment type="function">
    <text evidence="9">Component of the Mediator complex, a coactivator involved in the regulated transcription of nearly all RNA polymerase II-dependent genes. Mediator functions as a bridge to convey information from gene-specific regulatory proteins to the basal RNA polymerase II transcription machinery. Mediator is recruited to promoters by direct interactions with regulatory proteins and serves as a scaffold for the assembly of a functional preinitiation complex with RNA polymerase II and the general transcription factors.</text>
</comment>
<keyword evidence="6 9" id="KW-0804">Transcription</keyword>
<dbReference type="STRING" id="252740.A0A423WHK2"/>
<dbReference type="PANTHER" id="PTHR35784">
    <property type="entry name" value="MEDIATOR OF RNA POLYMERASE II TRANSCRIPTION SUBUNIT 5"/>
    <property type="match status" value="1"/>
</dbReference>
<feature type="compositionally biased region" description="Basic and acidic residues" evidence="10">
    <location>
        <begin position="112"/>
        <end position="142"/>
    </location>
</feature>